<reference evidence="1 2" key="1">
    <citation type="submission" date="2016-03" db="EMBL/GenBank/DDBJ databases">
        <title>Niastella vici sp. nov., isolated from farmland soil.</title>
        <authorList>
            <person name="Chen L."/>
            <person name="Wang D."/>
            <person name="Yang S."/>
            <person name="Wang G."/>
        </authorList>
    </citation>
    <scope>NUCLEOTIDE SEQUENCE [LARGE SCALE GENOMIC DNA]</scope>
    <source>
        <strain evidence="1 2">DJ57</strain>
    </source>
</reference>
<name>A0A1V9FWE3_9BACT</name>
<proteinExistence type="predicted"/>
<dbReference type="EMBL" id="LVYD01000049">
    <property type="protein sequence ID" value="OQP62618.1"/>
    <property type="molecule type" value="Genomic_DNA"/>
</dbReference>
<dbReference type="STRING" id="1703345.A3860_26775"/>
<gene>
    <name evidence="1" type="ORF">A3860_26775</name>
</gene>
<keyword evidence="2" id="KW-1185">Reference proteome</keyword>
<comment type="caution">
    <text evidence="1">The sequence shown here is derived from an EMBL/GenBank/DDBJ whole genome shotgun (WGS) entry which is preliminary data.</text>
</comment>
<protein>
    <submittedName>
        <fullName evidence="1">Uncharacterized protein</fullName>
    </submittedName>
</protein>
<dbReference type="AlphaFoldDB" id="A0A1V9FWE3"/>
<dbReference type="Proteomes" id="UP000192796">
    <property type="component" value="Unassembled WGS sequence"/>
</dbReference>
<sequence length="162" mass="19106">MNTVQDFKKQLSDVEAKISELQISPSTYETIALLNKRLFLGKKIAQIEWNELSDTEKGKKRDQDLFSTEKFFQKYPEDVKNKYLYKKQYILLVQKVKILINISSLYQPLFRTLLIVLDSNDYINIHDNICIKALFEQIKSDEEAAKELVNAYMMLLQIPYEI</sequence>
<organism evidence="1 2">
    <name type="scientific">Niastella vici</name>
    <dbReference type="NCBI Taxonomy" id="1703345"/>
    <lineage>
        <taxon>Bacteria</taxon>
        <taxon>Pseudomonadati</taxon>
        <taxon>Bacteroidota</taxon>
        <taxon>Chitinophagia</taxon>
        <taxon>Chitinophagales</taxon>
        <taxon>Chitinophagaceae</taxon>
        <taxon>Niastella</taxon>
    </lineage>
</organism>
<evidence type="ECO:0000313" key="1">
    <source>
        <dbReference type="EMBL" id="OQP62618.1"/>
    </source>
</evidence>
<dbReference type="RefSeq" id="WP_081148399.1">
    <property type="nucleotide sequence ID" value="NZ_LVYD01000049.1"/>
</dbReference>
<evidence type="ECO:0000313" key="2">
    <source>
        <dbReference type="Proteomes" id="UP000192796"/>
    </source>
</evidence>
<accession>A0A1V9FWE3</accession>